<keyword evidence="2" id="KW-1185">Reference proteome</keyword>
<gene>
    <name evidence="1" type="ORF">DFH08DRAFT_617856</name>
</gene>
<evidence type="ECO:0000313" key="2">
    <source>
        <dbReference type="Proteomes" id="UP001218218"/>
    </source>
</evidence>
<name>A0AAD6ZHY9_9AGAR</name>
<dbReference type="Proteomes" id="UP001218218">
    <property type="component" value="Unassembled WGS sequence"/>
</dbReference>
<comment type="caution">
    <text evidence="1">The sequence shown here is derived from an EMBL/GenBank/DDBJ whole genome shotgun (WGS) entry which is preliminary data.</text>
</comment>
<reference evidence="1" key="1">
    <citation type="submission" date="2023-03" db="EMBL/GenBank/DDBJ databases">
        <title>Massive genome expansion in bonnet fungi (Mycena s.s.) driven by repeated elements and novel gene families across ecological guilds.</title>
        <authorList>
            <consortium name="Lawrence Berkeley National Laboratory"/>
            <person name="Harder C.B."/>
            <person name="Miyauchi S."/>
            <person name="Viragh M."/>
            <person name="Kuo A."/>
            <person name="Thoen E."/>
            <person name="Andreopoulos B."/>
            <person name="Lu D."/>
            <person name="Skrede I."/>
            <person name="Drula E."/>
            <person name="Henrissat B."/>
            <person name="Morin E."/>
            <person name="Kohler A."/>
            <person name="Barry K."/>
            <person name="LaButti K."/>
            <person name="Morin E."/>
            <person name="Salamov A."/>
            <person name="Lipzen A."/>
            <person name="Mereny Z."/>
            <person name="Hegedus B."/>
            <person name="Baldrian P."/>
            <person name="Stursova M."/>
            <person name="Weitz H."/>
            <person name="Taylor A."/>
            <person name="Grigoriev I.V."/>
            <person name="Nagy L.G."/>
            <person name="Martin F."/>
            <person name="Kauserud H."/>
        </authorList>
    </citation>
    <scope>NUCLEOTIDE SEQUENCE</scope>
    <source>
        <strain evidence="1">CBHHK002</strain>
    </source>
</reference>
<feature type="non-terminal residue" evidence="1">
    <location>
        <position position="106"/>
    </location>
</feature>
<dbReference type="AlphaFoldDB" id="A0AAD6ZHY9"/>
<dbReference type="EMBL" id="JARIHO010000048">
    <property type="protein sequence ID" value="KAJ7322830.1"/>
    <property type="molecule type" value="Genomic_DNA"/>
</dbReference>
<accession>A0AAD6ZHY9</accession>
<evidence type="ECO:0000313" key="1">
    <source>
        <dbReference type="EMBL" id="KAJ7322830.1"/>
    </source>
</evidence>
<organism evidence="1 2">
    <name type="scientific">Mycena albidolilacea</name>
    <dbReference type="NCBI Taxonomy" id="1033008"/>
    <lineage>
        <taxon>Eukaryota</taxon>
        <taxon>Fungi</taxon>
        <taxon>Dikarya</taxon>
        <taxon>Basidiomycota</taxon>
        <taxon>Agaricomycotina</taxon>
        <taxon>Agaricomycetes</taxon>
        <taxon>Agaricomycetidae</taxon>
        <taxon>Agaricales</taxon>
        <taxon>Marasmiineae</taxon>
        <taxon>Mycenaceae</taxon>
        <taxon>Mycena</taxon>
    </lineage>
</organism>
<feature type="non-terminal residue" evidence="1">
    <location>
        <position position="1"/>
    </location>
</feature>
<proteinExistence type="predicted"/>
<sequence length="106" mass="12641">LRRYFEDVEELCERYCNPSDSIEKIYRALYYAPDPSTEDLWRSYNTPGTTWGQFKHNIMRLYLGSQGRFYMSDLGRFVERSAQGAFTSEEDIGEYHREFSKIANRL</sequence>
<protein>
    <submittedName>
        <fullName evidence="1">Uncharacterized protein</fullName>
    </submittedName>
</protein>